<evidence type="ECO:0000313" key="3">
    <source>
        <dbReference type="Proteomes" id="UP000322667"/>
    </source>
</evidence>
<evidence type="ECO:0000313" key="2">
    <source>
        <dbReference type="EMBL" id="TYH46106.1"/>
    </source>
</evidence>
<dbReference type="EMBL" id="CM017633">
    <property type="protein sequence ID" value="TYH46106.1"/>
    <property type="molecule type" value="Genomic_DNA"/>
</dbReference>
<feature type="region of interest" description="Disordered" evidence="1">
    <location>
        <begin position="50"/>
        <end position="69"/>
    </location>
</feature>
<protein>
    <submittedName>
        <fullName evidence="2">Uncharacterized protein</fullName>
    </submittedName>
</protein>
<evidence type="ECO:0000256" key="1">
    <source>
        <dbReference type="SAM" id="MobiDB-lite"/>
    </source>
</evidence>
<name>A0A5D2IW35_GOSTO</name>
<dbReference type="Proteomes" id="UP000322667">
    <property type="component" value="Chromosome D11"/>
</dbReference>
<dbReference type="AlphaFoldDB" id="A0A5D2IW35"/>
<accession>A0A5D2IW35</accession>
<keyword evidence="3" id="KW-1185">Reference proteome</keyword>
<sequence>MALLRYGRIPKIFCFSVDLYSLPKVMISYSVSVLPSQAEIDLHPLPPNINRSYQRTKPPPAPVSLSSWHLSPTPPSQISGSIEAICILQMQTRVCANGGFCLLKLGYFWDKFSILL</sequence>
<proteinExistence type="predicted"/>
<gene>
    <name evidence="2" type="ORF">ES332_D11G312600v1</name>
</gene>
<reference evidence="2 3" key="1">
    <citation type="submission" date="2019-07" db="EMBL/GenBank/DDBJ databases">
        <title>WGS assembly of Gossypium tomentosum.</title>
        <authorList>
            <person name="Chen Z.J."/>
            <person name="Sreedasyam A."/>
            <person name="Ando A."/>
            <person name="Song Q."/>
            <person name="De L."/>
            <person name="Hulse-Kemp A."/>
            <person name="Ding M."/>
            <person name="Ye W."/>
            <person name="Kirkbride R."/>
            <person name="Jenkins J."/>
            <person name="Plott C."/>
            <person name="Lovell J."/>
            <person name="Lin Y.-M."/>
            <person name="Vaughn R."/>
            <person name="Liu B."/>
            <person name="Li W."/>
            <person name="Simpson S."/>
            <person name="Scheffler B."/>
            <person name="Saski C."/>
            <person name="Grover C."/>
            <person name="Hu G."/>
            <person name="Conover J."/>
            <person name="Carlson J."/>
            <person name="Shu S."/>
            <person name="Boston L."/>
            <person name="Williams M."/>
            <person name="Peterson D."/>
            <person name="Mcgee K."/>
            <person name="Jones D."/>
            <person name="Wendel J."/>
            <person name="Stelly D."/>
            <person name="Grimwood J."/>
            <person name="Schmutz J."/>
        </authorList>
    </citation>
    <scope>NUCLEOTIDE SEQUENCE [LARGE SCALE GENOMIC DNA]</scope>
    <source>
        <strain evidence="2">7179.01</strain>
    </source>
</reference>
<organism evidence="2 3">
    <name type="scientific">Gossypium tomentosum</name>
    <name type="common">Hawaiian cotton</name>
    <name type="synonym">Gossypium sandvicense</name>
    <dbReference type="NCBI Taxonomy" id="34277"/>
    <lineage>
        <taxon>Eukaryota</taxon>
        <taxon>Viridiplantae</taxon>
        <taxon>Streptophyta</taxon>
        <taxon>Embryophyta</taxon>
        <taxon>Tracheophyta</taxon>
        <taxon>Spermatophyta</taxon>
        <taxon>Magnoliopsida</taxon>
        <taxon>eudicotyledons</taxon>
        <taxon>Gunneridae</taxon>
        <taxon>Pentapetalae</taxon>
        <taxon>rosids</taxon>
        <taxon>malvids</taxon>
        <taxon>Malvales</taxon>
        <taxon>Malvaceae</taxon>
        <taxon>Malvoideae</taxon>
        <taxon>Gossypium</taxon>
    </lineage>
</organism>